<dbReference type="Gene3D" id="1.10.840.10">
    <property type="entry name" value="Ras guanine-nucleotide exchange factors catalytic domain"/>
    <property type="match status" value="1"/>
</dbReference>
<dbReference type="EMBL" id="MDTU01000001">
    <property type="protein sequence ID" value="ODN41985.1"/>
    <property type="molecule type" value="Genomic_DNA"/>
</dbReference>
<name>A0ABX3A0J3_9GAMM</name>
<dbReference type="Pfam" id="PF00617">
    <property type="entry name" value="RasGEF"/>
    <property type="match status" value="1"/>
</dbReference>
<reference evidence="2 3" key="1">
    <citation type="submission" date="2016-08" db="EMBL/GenBank/DDBJ databases">
        <title>Draft genome sequence of Candidatus Piscirickettsia litoralis, from seawater.</title>
        <authorList>
            <person name="Wan X."/>
            <person name="Lee A.J."/>
            <person name="Hou S."/>
            <person name="Donachie S.P."/>
        </authorList>
    </citation>
    <scope>NUCLEOTIDE SEQUENCE [LARGE SCALE GENOMIC DNA]</scope>
    <source>
        <strain evidence="2 3">Y2</strain>
    </source>
</reference>
<dbReference type="SUPFAM" id="SSF48366">
    <property type="entry name" value="Ras GEF"/>
    <property type="match status" value="1"/>
</dbReference>
<dbReference type="InterPro" id="IPR001895">
    <property type="entry name" value="RASGEF_cat_dom"/>
</dbReference>
<protein>
    <recommendedName>
        <fullName evidence="1">Ras-GEF domain-containing protein</fullName>
    </recommendedName>
</protein>
<dbReference type="Proteomes" id="UP000094329">
    <property type="component" value="Unassembled WGS sequence"/>
</dbReference>
<evidence type="ECO:0000313" key="3">
    <source>
        <dbReference type="Proteomes" id="UP000094329"/>
    </source>
</evidence>
<gene>
    <name evidence="2" type="ORF">BGC07_02195</name>
</gene>
<feature type="domain" description="Ras-GEF" evidence="1">
    <location>
        <begin position="62"/>
        <end position="198"/>
    </location>
</feature>
<evidence type="ECO:0000313" key="2">
    <source>
        <dbReference type="EMBL" id="ODN41985.1"/>
    </source>
</evidence>
<dbReference type="InterPro" id="IPR036964">
    <property type="entry name" value="RASGEF_cat_dom_sf"/>
</dbReference>
<comment type="caution">
    <text evidence="2">The sequence shown here is derived from an EMBL/GenBank/DDBJ whole genome shotgun (WGS) entry which is preliminary data.</text>
</comment>
<accession>A0ABX3A0J3</accession>
<dbReference type="InterPro" id="IPR023578">
    <property type="entry name" value="Ras_GEF_dom_sf"/>
</dbReference>
<dbReference type="RefSeq" id="WP_069311785.1">
    <property type="nucleotide sequence ID" value="NZ_MDTU01000001.1"/>
</dbReference>
<proteinExistence type="predicted"/>
<keyword evidence="3" id="KW-1185">Reference proteome</keyword>
<sequence length="292" mass="34069">MKQFHNKFIQFLTKKSKFSQRDAKTYRHQVKRHANHLGMASRATVNQLSEFDIFFDKKTARQHLAAVSNKTAYRVWEDILSAPNLQAAAKIYSFWVDVAIYAGKRGNLDVESTIYNALIDIQVDRIFNAKKDSYQLLPQRTRETMTELAQRHDPNGNYRQLRRHLKQHPGDFGPLSLLAKDIEHLKDLSTDHEKNTVNTLIRYQNQARSLAVERVGHKIDIRWLSISGSHEKEYFRKRSRILKPVKHKSTNGYTKVSIPRFSVEPQFKQESGLFHRHARRKHAVDLGSGLFH</sequence>
<organism evidence="2 3">
    <name type="scientific">Piscirickettsia litoralis</name>
    <dbReference type="NCBI Taxonomy" id="1891921"/>
    <lineage>
        <taxon>Bacteria</taxon>
        <taxon>Pseudomonadati</taxon>
        <taxon>Pseudomonadota</taxon>
        <taxon>Gammaproteobacteria</taxon>
        <taxon>Thiotrichales</taxon>
        <taxon>Piscirickettsiaceae</taxon>
        <taxon>Piscirickettsia</taxon>
    </lineage>
</organism>
<evidence type="ECO:0000259" key="1">
    <source>
        <dbReference type="Pfam" id="PF00617"/>
    </source>
</evidence>